<dbReference type="Gene3D" id="1.10.287.1060">
    <property type="entry name" value="ESAT-6-like"/>
    <property type="match status" value="1"/>
</dbReference>
<comment type="caution">
    <text evidence="1">The sequence shown here is derived from an EMBL/GenBank/DDBJ whole genome shotgun (WGS) entry which is preliminary data.</text>
</comment>
<organism evidence="1 2">
    <name type="scientific">Streptomyces reniochalinae</name>
    <dbReference type="NCBI Taxonomy" id="2250578"/>
    <lineage>
        <taxon>Bacteria</taxon>
        <taxon>Bacillati</taxon>
        <taxon>Actinomycetota</taxon>
        <taxon>Actinomycetes</taxon>
        <taxon>Kitasatosporales</taxon>
        <taxon>Streptomycetaceae</taxon>
        <taxon>Streptomyces</taxon>
    </lineage>
</organism>
<keyword evidence="2" id="KW-1185">Reference proteome</keyword>
<sequence>MTDDDDHITVDFATLQRLAGEMEDILKDLTEKLDTLYRRSERVVLSWRGQAREMFVDTLDEWDRSLQDLEGAERWLHSVVVDGHINYGAAHRAVVRGWSGQ</sequence>
<dbReference type="SUPFAM" id="SSF140453">
    <property type="entry name" value="EsxAB dimer-like"/>
    <property type="match status" value="1"/>
</dbReference>
<evidence type="ECO:0000313" key="1">
    <source>
        <dbReference type="EMBL" id="RCG13766.1"/>
    </source>
</evidence>
<dbReference type="AlphaFoldDB" id="A0A367E6S3"/>
<dbReference type="Proteomes" id="UP000253507">
    <property type="component" value="Unassembled WGS sequence"/>
</dbReference>
<dbReference type="RefSeq" id="WP_114019063.1">
    <property type="nucleotide sequence ID" value="NZ_QOIM01000047.1"/>
</dbReference>
<dbReference type="InterPro" id="IPR010310">
    <property type="entry name" value="T7SS_ESAT-6-like"/>
</dbReference>
<dbReference type="InterPro" id="IPR036689">
    <property type="entry name" value="ESAT-6-like_sf"/>
</dbReference>
<dbReference type="EMBL" id="QOIM01000047">
    <property type="protein sequence ID" value="RCG13766.1"/>
    <property type="molecule type" value="Genomic_DNA"/>
</dbReference>
<proteinExistence type="predicted"/>
<evidence type="ECO:0000313" key="2">
    <source>
        <dbReference type="Proteomes" id="UP000253507"/>
    </source>
</evidence>
<dbReference type="OrthoDB" id="3387628at2"/>
<accession>A0A367E6S3</accession>
<dbReference type="Pfam" id="PF06013">
    <property type="entry name" value="WXG100"/>
    <property type="match status" value="1"/>
</dbReference>
<reference evidence="1 2" key="1">
    <citation type="submission" date="2018-06" db="EMBL/GenBank/DDBJ databases">
        <title>Streptomyces reniochalinae sp. nov. and Streptomyces diacarnus sp. nov. from marine sponges.</title>
        <authorList>
            <person name="Li L."/>
        </authorList>
    </citation>
    <scope>NUCLEOTIDE SEQUENCE [LARGE SCALE GENOMIC DNA]</scope>
    <source>
        <strain evidence="1 2">LHW50302</strain>
    </source>
</reference>
<name>A0A367E6S3_9ACTN</name>
<gene>
    <name evidence="1" type="ORF">DQ392_31220</name>
</gene>
<protein>
    <submittedName>
        <fullName evidence="1">WXG100 family type VII secretion target</fullName>
    </submittedName>
</protein>